<feature type="domain" description="Thioredoxin" evidence="5">
    <location>
        <begin position="17"/>
        <end position="144"/>
    </location>
</feature>
<dbReference type="Gene3D" id="3.40.30.10">
    <property type="entry name" value="Glutaredoxin"/>
    <property type="match status" value="1"/>
</dbReference>
<proteinExistence type="predicted"/>
<dbReference type="STRING" id="1429043.X474_23975"/>
<keyword evidence="7" id="KW-1185">Reference proteome</keyword>
<dbReference type="PROSITE" id="PS00194">
    <property type="entry name" value="THIOREDOXIN_1"/>
    <property type="match status" value="1"/>
</dbReference>
<evidence type="ECO:0000313" key="7">
    <source>
        <dbReference type="Proteomes" id="UP000032233"/>
    </source>
</evidence>
<dbReference type="GO" id="GO:0015035">
    <property type="term" value="F:protein-disulfide reductase activity"/>
    <property type="evidence" value="ECO:0007669"/>
    <property type="project" value="TreeGrafter"/>
</dbReference>
<dbReference type="PANTHER" id="PTHR45663:SF11">
    <property type="entry name" value="GEO12009P1"/>
    <property type="match status" value="1"/>
</dbReference>
<dbReference type="FunCoup" id="A0A0D2G8X0">
    <property type="interactions" value="398"/>
</dbReference>
<organism evidence="6 7">
    <name type="scientific">Dethiosulfatarculus sandiegensis</name>
    <dbReference type="NCBI Taxonomy" id="1429043"/>
    <lineage>
        <taxon>Bacteria</taxon>
        <taxon>Pseudomonadati</taxon>
        <taxon>Thermodesulfobacteriota</taxon>
        <taxon>Desulfarculia</taxon>
        <taxon>Desulfarculales</taxon>
        <taxon>Desulfarculaceae</taxon>
        <taxon>Dethiosulfatarculus</taxon>
    </lineage>
</organism>
<dbReference type="Pfam" id="PF21352">
    <property type="entry name" value="Zn_ribbon_Thio2"/>
    <property type="match status" value="1"/>
</dbReference>
<evidence type="ECO:0000256" key="3">
    <source>
        <dbReference type="ARBA" id="ARBA00023157"/>
    </source>
</evidence>
<dbReference type="Pfam" id="PF00085">
    <property type="entry name" value="Thioredoxin"/>
    <property type="match status" value="1"/>
</dbReference>
<keyword evidence="3" id="KW-1015">Disulfide bond</keyword>
<dbReference type="RefSeq" id="WP_044351927.1">
    <property type="nucleotide sequence ID" value="NZ_AZAC01000056.1"/>
</dbReference>
<dbReference type="InterPro" id="IPR013766">
    <property type="entry name" value="Thioredoxin_domain"/>
</dbReference>
<evidence type="ECO:0000256" key="4">
    <source>
        <dbReference type="ARBA" id="ARBA00023284"/>
    </source>
</evidence>
<reference evidence="6 7" key="1">
    <citation type="submission" date="2013-11" db="EMBL/GenBank/DDBJ databases">
        <title>Metagenomic analysis of a methanogenic consortium involved in long chain n-alkane degradation.</title>
        <authorList>
            <person name="Davidova I.A."/>
            <person name="Callaghan A.V."/>
            <person name="Wawrik B."/>
            <person name="Pruitt S."/>
            <person name="Marks C."/>
            <person name="Duncan K.E."/>
            <person name="Suflita J.M."/>
        </authorList>
    </citation>
    <scope>NUCLEOTIDE SEQUENCE [LARGE SCALE GENOMIC DNA]</scope>
    <source>
        <strain evidence="6 7">SPR</strain>
    </source>
</reference>
<evidence type="ECO:0000256" key="2">
    <source>
        <dbReference type="ARBA" id="ARBA00022982"/>
    </source>
</evidence>
<dbReference type="InParanoid" id="A0A0D2G8X0"/>
<dbReference type="OrthoDB" id="9790390at2"/>
<dbReference type="InterPro" id="IPR036249">
    <property type="entry name" value="Thioredoxin-like_sf"/>
</dbReference>
<keyword evidence="1" id="KW-0813">Transport</keyword>
<evidence type="ECO:0000259" key="5">
    <source>
        <dbReference type="PROSITE" id="PS51352"/>
    </source>
</evidence>
<dbReference type="PROSITE" id="PS51352">
    <property type="entry name" value="THIOREDOXIN_2"/>
    <property type="match status" value="1"/>
</dbReference>
<dbReference type="GO" id="GO:0045454">
    <property type="term" value="P:cell redox homeostasis"/>
    <property type="evidence" value="ECO:0007669"/>
    <property type="project" value="TreeGrafter"/>
</dbReference>
<dbReference type="PANTHER" id="PTHR45663">
    <property type="entry name" value="GEO12009P1"/>
    <property type="match status" value="1"/>
</dbReference>
<dbReference type="SUPFAM" id="SSF52833">
    <property type="entry name" value="Thioredoxin-like"/>
    <property type="match status" value="1"/>
</dbReference>
<gene>
    <name evidence="6" type="ORF">X474_23975</name>
</gene>
<dbReference type="InterPro" id="IPR017937">
    <property type="entry name" value="Thioredoxin_CS"/>
</dbReference>
<comment type="caution">
    <text evidence="6">The sequence shown here is derived from an EMBL/GenBank/DDBJ whole genome shotgun (WGS) entry which is preliminary data.</text>
</comment>
<dbReference type="CDD" id="cd02947">
    <property type="entry name" value="TRX_family"/>
    <property type="match status" value="1"/>
</dbReference>
<keyword evidence="2" id="KW-0249">Electron transport</keyword>
<dbReference type="Gene3D" id="2.30.30.380">
    <property type="entry name" value="Zn-finger domain of Sec23/24"/>
    <property type="match status" value="1"/>
</dbReference>
<dbReference type="PRINTS" id="PR00421">
    <property type="entry name" value="THIOREDOXIN"/>
</dbReference>
<dbReference type="EMBL" id="AZAC01000056">
    <property type="protein sequence ID" value="KIX11352.1"/>
    <property type="molecule type" value="Genomic_DNA"/>
</dbReference>
<evidence type="ECO:0000313" key="6">
    <source>
        <dbReference type="EMBL" id="KIX11352.1"/>
    </source>
</evidence>
<dbReference type="GO" id="GO:0005829">
    <property type="term" value="C:cytosol"/>
    <property type="evidence" value="ECO:0007669"/>
    <property type="project" value="TreeGrafter"/>
</dbReference>
<dbReference type="Proteomes" id="UP000032233">
    <property type="component" value="Unassembled WGS sequence"/>
</dbReference>
<dbReference type="InterPro" id="IPR049299">
    <property type="entry name" value="Thio2_N"/>
</dbReference>
<sequence length="144" mass="15416">MGNGENVVCPGCQSINNVPGEKLGDAPKCGNCGEPILDAKPVELDEGGFERHKTKETLPFLVDFYAPWCGHCRQMSPNFDKAAETMAPDIRFAKVSTEAAQALAGKLGIKSIPTLVLFKGGKELARNSGVMDPDAIVKWVKGNL</sequence>
<name>A0A0D2G8X0_9BACT</name>
<dbReference type="AlphaFoldDB" id="A0A0D2G8X0"/>
<protein>
    <submittedName>
        <fullName evidence="6">Thioredoxin</fullName>
    </submittedName>
</protein>
<accession>A0A0D2G8X0</accession>
<evidence type="ECO:0000256" key="1">
    <source>
        <dbReference type="ARBA" id="ARBA00022448"/>
    </source>
</evidence>
<keyword evidence="4" id="KW-0676">Redox-active center</keyword>